<organism evidence="1 2">
    <name type="scientific">Pseudoalteromonas amylolytica</name>
    <dbReference type="NCBI Taxonomy" id="1859457"/>
    <lineage>
        <taxon>Bacteria</taxon>
        <taxon>Pseudomonadati</taxon>
        <taxon>Pseudomonadota</taxon>
        <taxon>Gammaproteobacteria</taxon>
        <taxon>Alteromonadales</taxon>
        <taxon>Pseudoalteromonadaceae</taxon>
        <taxon>Pseudoalteromonas</taxon>
    </lineage>
</organism>
<accession>A0A1S1MSL0</accession>
<keyword evidence="2" id="KW-1185">Reference proteome</keyword>
<evidence type="ECO:0000313" key="2">
    <source>
        <dbReference type="Proteomes" id="UP000179786"/>
    </source>
</evidence>
<dbReference type="EMBL" id="MKJU01000028">
    <property type="protein sequence ID" value="OHU89839.1"/>
    <property type="molecule type" value="Genomic_DNA"/>
</dbReference>
<dbReference type="STRING" id="1859457.BET10_17155"/>
<name>A0A1S1MSL0_9GAMM</name>
<gene>
    <name evidence="1" type="ORF">BET10_17155</name>
</gene>
<dbReference type="AlphaFoldDB" id="A0A1S1MSL0"/>
<comment type="caution">
    <text evidence="1">The sequence shown here is derived from an EMBL/GenBank/DDBJ whole genome shotgun (WGS) entry which is preliminary data.</text>
</comment>
<evidence type="ECO:0000313" key="1">
    <source>
        <dbReference type="EMBL" id="OHU89839.1"/>
    </source>
</evidence>
<proteinExistence type="predicted"/>
<dbReference type="Proteomes" id="UP000179786">
    <property type="component" value="Unassembled WGS sequence"/>
</dbReference>
<sequence length="67" mass="7935">MESKTKQNKTKQNKTKQKINIKTKKLTNECIPFDNNIHKLIELCQCAFHCKRFSSSQLHHKSVYLET</sequence>
<reference evidence="1 2" key="1">
    <citation type="submission" date="2016-09" db="EMBL/GenBank/DDBJ databases">
        <title>Pseudoalteromonas amylolytica sp. nov., isolated from the surface seawater.</title>
        <authorList>
            <person name="Wu Y.-H."/>
            <person name="Cheng H."/>
            <person name="Jin X.-B."/>
            <person name="Wang C.-S."/>
            <person name="Xu X.-W."/>
        </authorList>
    </citation>
    <scope>NUCLEOTIDE SEQUENCE [LARGE SCALE GENOMIC DNA]</scope>
    <source>
        <strain evidence="1 2">JW1</strain>
    </source>
</reference>
<protein>
    <submittedName>
        <fullName evidence="1">Uncharacterized protein</fullName>
    </submittedName>
</protein>